<dbReference type="Pfam" id="PF00130">
    <property type="entry name" value="C1_1"/>
    <property type="match status" value="1"/>
</dbReference>
<evidence type="ECO:0000256" key="10">
    <source>
        <dbReference type="PROSITE-ProRule" id="PRU00192"/>
    </source>
</evidence>
<dbReference type="InterPro" id="IPR037832">
    <property type="entry name" value="PH_Vav"/>
</dbReference>
<organism evidence="16 17">
    <name type="scientific">Ignelater luminosus</name>
    <name type="common">Cucubano</name>
    <name type="synonym">Pyrophorus luminosus</name>
    <dbReference type="NCBI Taxonomy" id="2038154"/>
    <lineage>
        <taxon>Eukaryota</taxon>
        <taxon>Metazoa</taxon>
        <taxon>Ecdysozoa</taxon>
        <taxon>Arthropoda</taxon>
        <taxon>Hexapoda</taxon>
        <taxon>Insecta</taxon>
        <taxon>Pterygota</taxon>
        <taxon>Neoptera</taxon>
        <taxon>Endopterygota</taxon>
        <taxon>Coleoptera</taxon>
        <taxon>Polyphaga</taxon>
        <taxon>Elateriformia</taxon>
        <taxon>Elateroidea</taxon>
        <taxon>Elateridae</taxon>
        <taxon>Agrypninae</taxon>
        <taxon>Pyrophorini</taxon>
        <taxon>Ignelater</taxon>
    </lineage>
</organism>
<evidence type="ECO:0000313" key="17">
    <source>
        <dbReference type="Proteomes" id="UP000801492"/>
    </source>
</evidence>
<feature type="domain" description="SH3" evidence="12">
    <location>
        <begin position="706"/>
        <end position="767"/>
    </location>
</feature>
<evidence type="ECO:0000259" key="15">
    <source>
        <dbReference type="PROSITE" id="PS50081"/>
    </source>
</evidence>
<feature type="domain" description="Calponin-homology (CH)" evidence="14">
    <location>
        <begin position="9"/>
        <end position="128"/>
    </location>
</feature>
<dbReference type="Pfam" id="PF00621">
    <property type="entry name" value="RhoGEF"/>
    <property type="match status" value="1"/>
</dbReference>
<evidence type="ECO:0000259" key="13">
    <source>
        <dbReference type="PROSITE" id="PS50010"/>
    </source>
</evidence>
<dbReference type="SUPFAM" id="SSF48065">
    <property type="entry name" value="DBL homology domain (DH-domain)"/>
    <property type="match status" value="1"/>
</dbReference>
<dbReference type="EMBL" id="VTPC01091304">
    <property type="protein sequence ID" value="KAF2878697.1"/>
    <property type="molecule type" value="Genomic_DNA"/>
</dbReference>
<evidence type="ECO:0000259" key="14">
    <source>
        <dbReference type="PROSITE" id="PS50021"/>
    </source>
</evidence>
<dbReference type="Pfam" id="PF22697">
    <property type="entry name" value="SOS1_NGEF_PH"/>
    <property type="match status" value="1"/>
</dbReference>
<dbReference type="AlphaFoldDB" id="A0A8K0FWW6"/>
<gene>
    <name evidence="16" type="ORF">ILUMI_27476</name>
</gene>
<dbReference type="PANTHER" id="PTHR45818">
    <property type="entry name" value="PROTEIN VAV"/>
    <property type="match status" value="1"/>
</dbReference>
<keyword evidence="1 10" id="KW-0728">SH3 domain</keyword>
<dbReference type="Gene3D" id="1.20.900.10">
    <property type="entry name" value="Dbl homology (DH) domain"/>
    <property type="match status" value="1"/>
</dbReference>
<dbReference type="GO" id="GO:0016477">
    <property type="term" value="P:cell migration"/>
    <property type="evidence" value="ECO:0007669"/>
    <property type="project" value="TreeGrafter"/>
</dbReference>
<evidence type="ECO:0000256" key="7">
    <source>
        <dbReference type="ARBA" id="ARBA00022833"/>
    </source>
</evidence>
<keyword evidence="5" id="KW-0677">Repeat</keyword>
<dbReference type="InterPro" id="IPR000219">
    <property type="entry name" value="DH_dom"/>
</dbReference>
<dbReference type="GO" id="GO:0048468">
    <property type="term" value="P:cell development"/>
    <property type="evidence" value="ECO:0007669"/>
    <property type="project" value="UniProtKB-ARBA"/>
</dbReference>
<dbReference type="PROSITE" id="PS50010">
    <property type="entry name" value="DH_2"/>
    <property type="match status" value="1"/>
</dbReference>
<feature type="domain" description="SH2" evidence="11">
    <location>
        <begin position="604"/>
        <end position="706"/>
    </location>
</feature>
<dbReference type="GO" id="GO:0005737">
    <property type="term" value="C:cytoplasm"/>
    <property type="evidence" value="ECO:0007669"/>
    <property type="project" value="TreeGrafter"/>
</dbReference>
<dbReference type="Gene3D" id="3.30.60.20">
    <property type="match status" value="1"/>
</dbReference>
<evidence type="ECO:0000256" key="2">
    <source>
        <dbReference type="ARBA" id="ARBA00022553"/>
    </source>
</evidence>
<comment type="caution">
    <text evidence="16">The sequence shown here is derived from an EMBL/GenBank/DDBJ whole genome shotgun (WGS) entry which is preliminary data.</text>
</comment>
<dbReference type="InterPro" id="IPR001452">
    <property type="entry name" value="SH3_domain"/>
</dbReference>
<feature type="domain" description="DH" evidence="13">
    <location>
        <begin position="206"/>
        <end position="385"/>
    </location>
</feature>
<keyword evidence="6" id="KW-0863">Zinc-finger</keyword>
<dbReference type="InterPro" id="IPR055251">
    <property type="entry name" value="SOS1_NGEF_PH"/>
</dbReference>
<dbReference type="PROSITE" id="PS50001">
    <property type="entry name" value="SH2"/>
    <property type="match status" value="1"/>
</dbReference>
<dbReference type="PROSITE" id="PS50081">
    <property type="entry name" value="ZF_DAG_PE_2"/>
    <property type="match status" value="1"/>
</dbReference>
<dbReference type="InterPro" id="IPR035899">
    <property type="entry name" value="DBL_dom_sf"/>
</dbReference>
<dbReference type="GO" id="GO:0009653">
    <property type="term" value="P:anatomical structure morphogenesis"/>
    <property type="evidence" value="ECO:0007669"/>
    <property type="project" value="UniProtKB-ARBA"/>
</dbReference>
<dbReference type="Pfam" id="PF00017">
    <property type="entry name" value="SH2"/>
    <property type="match status" value="1"/>
</dbReference>
<dbReference type="InterPro" id="IPR011993">
    <property type="entry name" value="PH-like_dom_sf"/>
</dbReference>
<dbReference type="InterPro" id="IPR000980">
    <property type="entry name" value="SH2"/>
</dbReference>
<dbReference type="SMART" id="SM00325">
    <property type="entry name" value="RhoGEF"/>
    <property type="match status" value="1"/>
</dbReference>
<dbReference type="Pfam" id="PF00307">
    <property type="entry name" value="CH"/>
    <property type="match status" value="1"/>
</dbReference>
<evidence type="ECO:0000259" key="11">
    <source>
        <dbReference type="PROSITE" id="PS50001"/>
    </source>
</evidence>
<dbReference type="SMART" id="SM00033">
    <property type="entry name" value="CH"/>
    <property type="match status" value="1"/>
</dbReference>
<proteinExistence type="predicted"/>
<dbReference type="SUPFAM" id="SSF47576">
    <property type="entry name" value="Calponin-homology domain, CH-domain"/>
    <property type="match status" value="1"/>
</dbReference>
<evidence type="ECO:0000256" key="4">
    <source>
        <dbReference type="ARBA" id="ARBA00022723"/>
    </source>
</evidence>
<reference evidence="16" key="1">
    <citation type="submission" date="2019-08" db="EMBL/GenBank/DDBJ databases">
        <title>The genome of the North American firefly Photinus pyralis.</title>
        <authorList>
            <consortium name="Photinus pyralis genome working group"/>
            <person name="Fallon T.R."/>
            <person name="Sander Lower S.E."/>
            <person name="Weng J.-K."/>
        </authorList>
    </citation>
    <scope>NUCLEOTIDE SEQUENCE</scope>
    <source>
        <strain evidence="16">TRF0915ILg1</strain>
        <tissue evidence="16">Whole body</tissue>
    </source>
</reference>
<dbReference type="SMART" id="SM00109">
    <property type="entry name" value="C1"/>
    <property type="match status" value="1"/>
</dbReference>
<dbReference type="PROSITE" id="PS00479">
    <property type="entry name" value="ZF_DAG_PE_1"/>
    <property type="match status" value="1"/>
</dbReference>
<dbReference type="CDD" id="cd01223">
    <property type="entry name" value="PH_Vav"/>
    <property type="match status" value="1"/>
</dbReference>
<dbReference type="OrthoDB" id="5340910at2759"/>
<evidence type="ECO:0000256" key="3">
    <source>
        <dbReference type="ARBA" id="ARBA00022658"/>
    </source>
</evidence>
<dbReference type="Pfam" id="PF07653">
    <property type="entry name" value="SH3_2"/>
    <property type="match status" value="1"/>
</dbReference>
<dbReference type="CDD" id="cd00160">
    <property type="entry name" value="RhoGEF"/>
    <property type="match status" value="1"/>
</dbReference>
<dbReference type="SUPFAM" id="SSF55550">
    <property type="entry name" value="SH2 domain"/>
    <property type="match status" value="1"/>
</dbReference>
<evidence type="ECO:0008006" key="18">
    <source>
        <dbReference type="Google" id="ProtNLM"/>
    </source>
</evidence>
<dbReference type="CDD" id="cd21201">
    <property type="entry name" value="CH_VAV"/>
    <property type="match status" value="1"/>
</dbReference>
<dbReference type="GO" id="GO:0008270">
    <property type="term" value="F:zinc ion binding"/>
    <property type="evidence" value="ECO:0007669"/>
    <property type="project" value="UniProtKB-KW"/>
</dbReference>
<dbReference type="Gene3D" id="2.30.30.40">
    <property type="entry name" value="SH3 Domains"/>
    <property type="match status" value="1"/>
</dbReference>
<name>A0A8K0FWW6_IGNLU</name>
<dbReference type="Gene3D" id="1.10.418.10">
    <property type="entry name" value="Calponin-like domain"/>
    <property type="match status" value="1"/>
</dbReference>
<evidence type="ECO:0000256" key="5">
    <source>
        <dbReference type="ARBA" id="ARBA00022737"/>
    </source>
</evidence>
<dbReference type="InterPro" id="IPR036872">
    <property type="entry name" value="CH_dom_sf"/>
</dbReference>
<dbReference type="CDD" id="cd20810">
    <property type="entry name" value="C1_VAV"/>
    <property type="match status" value="1"/>
</dbReference>
<evidence type="ECO:0000313" key="16">
    <source>
        <dbReference type="EMBL" id="KAF2878697.1"/>
    </source>
</evidence>
<dbReference type="SUPFAM" id="SSF50044">
    <property type="entry name" value="SH3-domain"/>
    <property type="match status" value="1"/>
</dbReference>
<dbReference type="Gene3D" id="2.30.29.30">
    <property type="entry name" value="Pleckstrin-homology domain (PH domain)/Phosphotyrosine-binding domain (PTB)"/>
    <property type="match status" value="1"/>
</dbReference>
<feature type="domain" description="Phorbol-ester/DAG-type" evidence="15">
    <location>
        <begin position="533"/>
        <end position="582"/>
    </location>
</feature>
<dbReference type="GO" id="GO:0005085">
    <property type="term" value="F:guanyl-nucleotide exchange factor activity"/>
    <property type="evidence" value="ECO:0007669"/>
    <property type="project" value="UniProtKB-KW"/>
</dbReference>
<dbReference type="CDD" id="cd00174">
    <property type="entry name" value="SH3"/>
    <property type="match status" value="1"/>
</dbReference>
<protein>
    <recommendedName>
        <fullName evidence="18">Protein vav</fullName>
    </recommendedName>
</protein>
<keyword evidence="3" id="KW-0344">Guanine-nucleotide releasing factor</keyword>
<dbReference type="InterPro" id="IPR036028">
    <property type="entry name" value="SH3-like_dom_sf"/>
</dbReference>
<keyword evidence="8 9" id="KW-0727">SH2 domain</keyword>
<dbReference type="PROSITE" id="PS50021">
    <property type="entry name" value="CH"/>
    <property type="match status" value="1"/>
</dbReference>
<dbReference type="PANTHER" id="PTHR45818:SF3">
    <property type="entry name" value="PROTEIN VAV"/>
    <property type="match status" value="1"/>
</dbReference>
<dbReference type="SMART" id="SM00326">
    <property type="entry name" value="SH3"/>
    <property type="match status" value="1"/>
</dbReference>
<dbReference type="InterPro" id="IPR036860">
    <property type="entry name" value="SH2_dom_sf"/>
</dbReference>
<accession>A0A8K0FWW6</accession>
<keyword evidence="2" id="KW-0597">Phosphoprotein</keyword>
<dbReference type="InterPro" id="IPR002219">
    <property type="entry name" value="PKC_DAG/PE"/>
</dbReference>
<evidence type="ECO:0000256" key="8">
    <source>
        <dbReference type="ARBA" id="ARBA00022999"/>
    </source>
</evidence>
<dbReference type="PROSITE" id="PS50002">
    <property type="entry name" value="SH3"/>
    <property type="match status" value="1"/>
</dbReference>
<keyword evidence="7" id="KW-0862">Zinc</keyword>
<keyword evidence="17" id="KW-1185">Reference proteome</keyword>
<dbReference type="Gene3D" id="3.30.505.10">
    <property type="entry name" value="SH2 domain"/>
    <property type="match status" value="1"/>
</dbReference>
<dbReference type="SMART" id="SM00252">
    <property type="entry name" value="SH2"/>
    <property type="match status" value="1"/>
</dbReference>
<dbReference type="Proteomes" id="UP000801492">
    <property type="component" value="Unassembled WGS sequence"/>
</dbReference>
<dbReference type="InterPro" id="IPR001715">
    <property type="entry name" value="CH_dom"/>
</dbReference>
<evidence type="ECO:0000259" key="12">
    <source>
        <dbReference type="PROSITE" id="PS50002"/>
    </source>
</evidence>
<keyword evidence="4" id="KW-0479">Metal-binding</keyword>
<evidence type="ECO:0000256" key="9">
    <source>
        <dbReference type="PROSITE-ProRule" id="PRU00191"/>
    </source>
</evidence>
<evidence type="ECO:0000256" key="6">
    <source>
        <dbReference type="ARBA" id="ARBA00022771"/>
    </source>
</evidence>
<evidence type="ECO:0000256" key="1">
    <source>
        <dbReference type="ARBA" id="ARBA00022443"/>
    </source>
</evidence>
<dbReference type="SUPFAM" id="SSF50729">
    <property type="entry name" value="PH domain-like"/>
    <property type="match status" value="1"/>
</dbReference>
<sequence length="773" mass="90168">MAAAYMNSDELWRECARWLTQWDILRGDHRANWPTASIVDLANTLRDGVLLCTLLTKMDPGCIDMKDVNLKPAMAQFLCLRNIQIFLRTCSSTFGLKESDLFEPLMLFDLTNFHKVLCTISKLSLSSKATRSNIPGFSAQSVKSREEEDIYQSLKSVEPSARSDLDDVEYEEYGEYNRGEEIYQDLCSLQRLSPAEFVGAHPPLEKRDYVIKELVETEHNYVEVINKLKKNFMRPLQVYLKPEVHTVIFCKINELHEIHTGFLSQLLKVGTDKSVKISNIFMTWRERFLVYGTYCANLSNACNHLQEFCDKDELLNQAIIKCEKEDNNGKFKLRDVLSVPMQRILKYHLLLEKLIELTDPNHEEYQELKRAREVMLDVAKYINEAARDSEHLAVIKKVHESIVEWDVSSDIKLENCGRLIKDAELKIKAHDDQKIRNRYVFIFDKVMILCKQLKGNYAYRDLLHLPDYRIDNFNNRALLNREARWSYQWHLVKHDQSIAYTLYARTIEIKEKMIKALRDAVDNVRPMSLSRTNHKFEMHTFAKPTTCNHCSKYLKGLIFQGYKCKGCDIAVHKECIATSGRCGLPPLPPPHSSHTDAQLANKLWFVGEMSRNQASTALENRVNGTYLVRIRSQGEDRDRFALSLKTDNTVKHMKICCDIVGSEEKYFLSLSKYFNSIEELIENYQHSSLKENFERLEEHTKLEWPYRQKRAVAMRDFEPQDPDHIAFRQGQEVIVIGQEGYREGWWRGKCDNQVGYFPQAYVRIIETITHEVF</sequence>